<organism evidence="1 2">
    <name type="scientific">Pseudonocardia thermophila</name>
    <dbReference type="NCBI Taxonomy" id="1848"/>
    <lineage>
        <taxon>Bacteria</taxon>
        <taxon>Bacillati</taxon>
        <taxon>Actinomycetota</taxon>
        <taxon>Actinomycetes</taxon>
        <taxon>Pseudonocardiales</taxon>
        <taxon>Pseudonocardiaceae</taxon>
        <taxon>Pseudonocardia</taxon>
    </lineage>
</organism>
<keyword evidence="1" id="KW-0489">Methyltransferase</keyword>
<accession>A0A1M6QBC6</accession>
<dbReference type="GO" id="GO:0032259">
    <property type="term" value="P:methylation"/>
    <property type="evidence" value="ECO:0007669"/>
    <property type="project" value="UniProtKB-KW"/>
</dbReference>
<dbReference type="RefSeq" id="WP_234996987.1">
    <property type="nucleotide sequence ID" value="NZ_CALGVN010000032.1"/>
</dbReference>
<dbReference type="InterPro" id="IPR029063">
    <property type="entry name" value="SAM-dependent_MTases_sf"/>
</dbReference>
<gene>
    <name evidence="1" type="ORF">SAMN05443637_103210</name>
</gene>
<dbReference type="EMBL" id="FRAP01000003">
    <property type="protein sequence ID" value="SHK17393.1"/>
    <property type="molecule type" value="Genomic_DNA"/>
</dbReference>
<dbReference type="AlphaFoldDB" id="A0A1M6QBC6"/>
<dbReference type="SUPFAM" id="SSF53335">
    <property type="entry name" value="S-adenosyl-L-methionine-dependent methyltransferases"/>
    <property type="match status" value="1"/>
</dbReference>
<proteinExistence type="predicted"/>
<name>A0A1M6QBC6_PSETH</name>
<dbReference type="CDD" id="cd02440">
    <property type="entry name" value="AdoMet_MTases"/>
    <property type="match status" value="1"/>
</dbReference>
<dbReference type="GO" id="GO:0008168">
    <property type="term" value="F:methyltransferase activity"/>
    <property type="evidence" value="ECO:0007669"/>
    <property type="project" value="UniProtKB-KW"/>
</dbReference>
<evidence type="ECO:0000313" key="1">
    <source>
        <dbReference type="EMBL" id="SHK17393.1"/>
    </source>
</evidence>
<protein>
    <submittedName>
        <fullName evidence="1">Methyltransferase domain-containing protein</fullName>
    </submittedName>
</protein>
<sequence>MTRAKPVNPLVRFVKRTLRRAIANAAPGAESGVHIDPLTTPVDQLPPKLGTALHATPEMRTFRRVLQLDDRDVRESVLDDLATYYDISPEEARRRALHWEEESLKEWTAVDGSSSDEARVTFYRTQQSWSFDLLWWAYLQAEGYADPASVLAYRWLQQYSPGRRHLDFGSGVGVTSQLFIEGGWTSTLADLSSTLLDFAQFRLQRRGQKADFIDLAESGLPAGEFDAITAIDTLGHVPDLYATAVQLHAALARGGHLIANIDIREESAATVWHLHDDDLRAEYDLRRAGFVPVASLGYGLTAYRKAADGQARTLLRNTRDWLVLVSPPRRAARAITRPVLRILARRMGR</sequence>
<keyword evidence="1" id="KW-0808">Transferase</keyword>
<reference evidence="1 2" key="1">
    <citation type="submission" date="2016-11" db="EMBL/GenBank/DDBJ databases">
        <authorList>
            <person name="Jaros S."/>
            <person name="Januszkiewicz K."/>
            <person name="Wedrychowicz H."/>
        </authorList>
    </citation>
    <scope>NUCLEOTIDE SEQUENCE [LARGE SCALE GENOMIC DNA]</scope>
    <source>
        <strain evidence="1 2">DSM 43832</strain>
    </source>
</reference>
<dbReference type="Pfam" id="PF13489">
    <property type="entry name" value="Methyltransf_23"/>
    <property type="match status" value="1"/>
</dbReference>
<keyword evidence="2" id="KW-1185">Reference proteome</keyword>
<dbReference type="STRING" id="1848.SAMN05443637_103210"/>
<evidence type="ECO:0000313" key="2">
    <source>
        <dbReference type="Proteomes" id="UP000184363"/>
    </source>
</evidence>
<dbReference type="Gene3D" id="3.40.50.150">
    <property type="entry name" value="Vaccinia Virus protein VP39"/>
    <property type="match status" value="1"/>
</dbReference>
<dbReference type="Proteomes" id="UP000184363">
    <property type="component" value="Unassembled WGS sequence"/>
</dbReference>